<sequence length="102" mass="11843">MTKLPKPDAPGHKGTNLERPSASFKEQKSRLDLLHGKVDLFSKRIYFTLYLSALKFIYPLSPVPEMIAYRSKYPELLPGQPQSPYSQPFCSPEFYTKWIVKY</sequence>
<reference evidence="2 3" key="1">
    <citation type="submission" date="2014-04" db="EMBL/GenBank/DDBJ databases">
        <title>Characterization and application of a salt tolerant electro-active bacterium.</title>
        <authorList>
            <person name="Yang L."/>
            <person name="Wei S."/>
            <person name="Tay Q.X.M."/>
        </authorList>
    </citation>
    <scope>NUCLEOTIDE SEQUENCE [LARGE SCALE GENOMIC DNA]</scope>
    <source>
        <strain evidence="2 3">LY1</strain>
    </source>
</reference>
<dbReference type="Proteomes" id="UP000027821">
    <property type="component" value="Unassembled WGS sequence"/>
</dbReference>
<dbReference type="AlphaFoldDB" id="A0A074L5X1"/>
<accession>A0A074L5X1</accession>
<evidence type="ECO:0000313" key="3">
    <source>
        <dbReference type="Proteomes" id="UP000027821"/>
    </source>
</evidence>
<feature type="region of interest" description="Disordered" evidence="1">
    <location>
        <begin position="1"/>
        <end position="23"/>
    </location>
</feature>
<dbReference type="EMBL" id="JMIH01000004">
    <property type="protein sequence ID" value="KEO75900.1"/>
    <property type="molecule type" value="Genomic_DNA"/>
</dbReference>
<feature type="compositionally biased region" description="Basic and acidic residues" evidence="1">
    <location>
        <begin position="1"/>
        <end position="11"/>
    </location>
</feature>
<evidence type="ECO:0000256" key="1">
    <source>
        <dbReference type="SAM" id="MobiDB-lite"/>
    </source>
</evidence>
<comment type="caution">
    <text evidence="2">The sequence shown here is derived from an EMBL/GenBank/DDBJ whole genome shotgun (WGS) entry which is preliminary data.</text>
</comment>
<dbReference type="STRING" id="1048983.EL17_23080"/>
<gene>
    <name evidence="2" type="ORF">EL17_23080</name>
</gene>
<name>A0A074L5X1_9BACT</name>
<evidence type="ECO:0000313" key="2">
    <source>
        <dbReference type="EMBL" id="KEO75900.1"/>
    </source>
</evidence>
<keyword evidence="3" id="KW-1185">Reference proteome</keyword>
<proteinExistence type="predicted"/>
<protein>
    <submittedName>
        <fullName evidence="2">Uncharacterized protein</fullName>
    </submittedName>
</protein>
<dbReference type="RefSeq" id="WP_035068941.1">
    <property type="nucleotide sequence ID" value="NZ_JMIH01000004.1"/>
</dbReference>
<organism evidence="2 3">
    <name type="scientific">Anditalea andensis</name>
    <dbReference type="NCBI Taxonomy" id="1048983"/>
    <lineage>
        <taxon>Bacteria</taxon>
        <taxon>Pseudomonadati</taxon>
        <taxon>Bacteroidota</taxon>
        <taxon>Cytophagia</taxon>
        <taxon>Cytophagales</taxon>
        <taxon>Cytophagaceae</taxon>
        <taxon>Anditalea</taxon>
    </lineage>
</organism>